<keyword evidence="2" id="KW-0449">Lipoprotein</keyword>
<dbReference type="Gene3D" id="2.50.20.10">
    <property type="entry name" value="Lipoprotein localisation LolA/LolB/LppX"/>
    <property type="match status" value="1"/>
</dbReference>
<sequence length="189" mass="22017">MTRRNFSIFFLCLICLIPNLGFPLDIWQKYAKLKKLSANFSQTKELKNIGVTLKSSGTIHFERPNLFEWKVESPKNFVFQFKDDNISLMEEGKVIKNADTAKFDKKMLDAISHLKAWMMIDQKFIEDNYTIRPVSNTVYEFTPKLEAKMFKSILIELGKDAPIKKISLTEISNDLIVIEFSKSKLTYEK</sequence>
<accession>A0ABU5VVT3</accession>
<evidence type="ECO:0000313" key="2">
    <source>
        <dbReference type="EMBL" id="MEA9357175.1"/>
    </source>
</evidence>
<dbReference type="Pfam" id="PF03548">
    <property type="entry name" value="LolA"/>
    <property type="match status" value="1"/>
</dbReference>
<name>A0ABU5VVT3_9BACT</name>
<reference evidence="2 3" key="1">
    <citation type="submission" date="2023-11" db="EMBL/GenBank/DDBJ databases">
        <title>A Novel Polar Bacteriovorax (B. antarcticus) Isolated from the Biocrust in Antarctica.</title>
        <authorList>
            <person name="Mun W."/>
            <person name="Choi S.Y."/>
            <person name="Mitchell R.J."/>
        </authorList>
    </citation>
    <scope>NUCLEOTIDE SEQUENCE [LARGE SCALE GENOMIC DNA]</scope>
    <source>
        <strain evidence="2 3">PP10</strain>
    </source>
</reference>
<dbReference type="RefSeq" id="WP_323577069.1">
    <property type="nucleotide sequence ID" value="NZ_JAYGJQ010000002.1"/>
</dbReference>
<proteinExistence type="predicted"/>
<protein>
    <submittedName>
        <fullName evidence="2">Outer membrane lipoprotein carrier protein LolA</fullName>
    </submittedName>
</protein>
<dbReference type="InterPro" id="IPR004564">
    <property type="entry name" value="OM_lipoprot_carrier_LolA-like"/>
</dbReference>
<organism evidence="2 3">
    <name type="scientific">Bacteriovorax antarcticus</name>
    <dbReference type="NCBI Taxonomy" id="3088717"/>
    <lineage>
        <taxon>Bacteria</taxon>
        <taxon>Pseudomonadati</taxon>
        <taxon>Bdellovibrionota</taxon>
        <taxon>Bacteriovoracia</taxon>
        <taxon>Bacteriovoracales</taxon>
        <taxon>Bacteriovoracaceae</taxon>
        <taxon>Bacteriovorax</taxon>
    </lineage>
</organism>
<dbReference type="EMBL" id="JAYGJQ010000002">
    <property type="protein sequence ID" value="MEA9357175.1"/>
    <property type="molecule type" value="Genomic_DNA"/>
</dbReference>
<keyword evidence="3" id="KW-1185">Reference proteome</keyword>
<gene>
    <name evidence="2" type="ORF">SHI21_13200</name>
</gene>
<dbReference type="Proteomes" id="UP001302274">
    <property type="component" value="Unassembled WGS sequence"/>
</dbReference>
<dbReference type="InterPro" id="IPR029046">
    <property type="entry name" value="LolA/LolB/LppX"/>
</dbReference>
<dbReference type="CDD" id="cd16325">
    <property type="entry name" value="LolA"/>
    <property type="match status" value="1"/>
</dbReference>
<dbReference type="PANTHER" id="PTHR35869">
    <property type="entry name" value="OUTER-MEMBRANE LIPOPROTEIN CARRIER PROTEIN"/>
    <property type="match status" value="1"/>
</dbReference>
<comment type="caution">
    <text evidence="2">The sequence shown here is derived from an EMBL/GenBank/DDBJ whole genome shotgun (WGS) entry which is preliminary data.</text>
</comment>
<dbReference type="SUPFAM" id="SSF89392">
    <property type="entry name" value="Prokaryotic lipoproteins and lipoprotein localization factors"/>
    <property type="match status" value="1"/>
</dbReference>
<dbReference type="PANTHER" id="PTHR35869:SF1">
    <property type="entry name" value="OUTER-MEMBRANE LIPOPROTEIN CARRIER PROTEIN"/>
    <property type="match status" value="1"/>
</dbReference>
<evidence type="ECO:0000313" key="3">
    <source>
        <dbReference type="Proteomes" id="UP001302274"/>
    </source>
</evidence>
<keyword evidence="1" id="KW-0732">Signal</keyword>
<evidence type="ECO:0000256" key="1">
    <source>
        <dbReference type="ARBA" id="ARBA00022729"/>
    </source>
</evidence>